<proteinExistence type="predicted"/>
<sequence length="304" mass="34133">MTQQNNTNIEMLNISFNADGTTLRGWLYLPSERTKPLPCIIMAHGFSAIKEMGLAPYARKFSQNGYAVLVYDHKNFGDSDGEPRYEINPWEQIEGYKHAITYASTLPEIDANRIGIWGSSYSGGHVLMVGASDARVKCVVAQVPTISGSETSKRRMTGDALKAKQDEFAQDRINRQQGKAPTYTKVIPEFNNDKGIYNSQDAIDWYGDGHEKYNNAVNKVTLRSVEFSQYYNPGNMVPFISPKPLLMLVAKDDIITPSDLALQAYETALEPKSLSIMPGGHFDPYNVNFEQSSTQALEWYKKYL</sequence>
<feature type="domain" description="Xaa-Pro dipeptidyl-peptidase-like" evidence="1">
    <location>
        <begin position="19"/>
        <end position="168"/>
    </location>
</feature>
<gene>
    <name evidence="2" type="ORF">K8V85_08185</name>
</gene>
<dbReference type="Proteomes" id="UP000706163">
    <property type="component" value="Unassembled WGS sequence"/>
</dbReference>
<dbReference type="RefSeq" id="WP_278675573.1">
    <property type="nucleotide sequence ID" value="NZ_DYVT01000092.1"/>
</dbReference>
<comment type="caution">
    <text evidence="2">The sequence shown here is derived from an EMBL/GenBank/DDBJ whole genome shotgun (WGS) entry which is preliminary data.</text>
</comment>
<dbReference type="Gene3D" id="1.10.10.800">
    <property type="match status" value="1"/>
</dbReference>
<evidence type="ECO:0000313" key="3">
    <source>
        <dbReference type="Proteomes" id="UP000706163"/>
    </source>
</evidence>
<organism evidence="2 3">
    <name type="scientific">Staphylococcus kloosii</name>
    <dbReference type="NCBI Taxonomy" id="29384"/>
    <lineage>
        <taxon>Bacteria</taxon>
        <taxon>Bacillati</taxon>
        <taxon>Bacillota</taxon>
        <taxon>Bacilli</taxon>
        <taxon>Bacillales</taxon>
        <taxon>Staphylococcaceae</taxon>
        <taxon>Staphylococcus</taxon>
    </lineage>
</organism>
<dbReference type="PANTHER" id="PTHR47751">
    <property type="entry name" value="SUPERFAMILY HYDROLASE, PUTATIVE (AFU_ORTHOLOGUE AFUA_2G16580)-RELATED"/>
    <property type="match status" value="1"/>
</dbReference>
<evidence type="ECO:0000259" key="1">
    <source>
        <dbReference type="Pfam" id="PF02129"/>
    </source>
</evidence>
<dbReference type="InterPro" id="IPR029058">
    <property type="entry name" value="AB_hydrolase_fold"/>
</dbReference>
<reference evidence="2" key="2">
    <citation type="submission" date="2021-09" db="EMBL/GenBank/DDBJ databases">
        <authorList>
            <person name="Gilroy R."/>
        </authorList>
    </citation>
    <scope>NUCLEOTIDE SEQUENCE</scope>
    <source>
        <strain evidence="2">CHK149-3286</strain>
    </source>
</reference>
<reference evidence="2" key="1">
    <citation type="journal article" date="2021" name="PeerJ">
        <title>Extensive microbial diversity within the chicken gut microbiome revealed by metagenomics and culture.</title>
        <authorList>
            <person name="Gilroy R."/>
            <person name="Ravi A."/>
            <person name="Getino M."/>
            <person name="Pursley I."/>
            <person name="Horton D.L."/>
            <person name="Alikhan N.F."/>
            <person name="Baker D."/>
            <person name="Gharbi K."/>
            <person name="Hall N."/>
            <person name="Watson M."/>
            <person name="Adriaenssens E.M."/>
            <person name="Foster-Nyarko E."/>
            <person name="Jarju S."/>
            <person name="Secka A."/>
            <person name="Antonio M."/>
            <person name="Oren A."/>
            <person name="Chaudhuri R.R."/>
            <person name="La Ragione R."/>
            <person name="Hildebrand F."/>
            <person name="Pallen M.J."/>
        </authorList>
    </citation>
    <scope>NUCLEOTIDE SEQUENCE</scope>
    <source>
        <strain evidence="2">CHK149-3286</strain>
    </source>
</reference>
<keyword evidence="2" id="KW-0378">Hydrolase</keyword>
<dbReference type="InterPro" id="IPR051411">
    <property type="entry name" value="Polyketide_trans_af380"/>
</dbReference>
<dbReference type="GO" id="GO:0016787">
    <property type="term" value="F:hydrolase activity"/>
    <property type="evidence" value="ECO:0007669"/>
    <property type="project" value="UniProtKB-KW"/>
</dbReference>
<dbReference type="EMBL" id="DYVT01000092">
    <property type="protein sequence ID" value="HJF68274.1"/>
    <property type="molecule type" value="Genomic_DNA"/>
</dbReference>
<dbReference type="Gene3D" id="3.40.50.1820">
    <property type="entry name" value="alpha/beta hydrolase"/>
    <property type="match status" value="1"/>
</dbReference>
<evidence type="ECO:0000313" key="2">
    <source>
        <dbReference type="EMBL" id="HJF68274.1"/>
    </source>
</evidence>
<dbReference type="InterPro" id="IPR000383">
    <property type="entry name" value="Xaa-Pro-like_dom"/>
</dbReference>
<protein>
    <submittedName>
        <fullName evidence="2">Alpha/beta hydrolase</fullName>
    </submittedName>
</protein>
<accession>A0A921GZV1</accession>
<dbReference type="SUPFAM" id="SSF53474">
    <property type="entry name" value="alpha/beta-Hydrolases"/>
    <property type="match status" value="1"/>
</dbReference>
<dbReference type="Pfam" id="PF02129">
    <property type="entry name" value="Peptidase_S15"/>
    <property type="match status" value="1"/>
</dbReference>
<name>A0A921GZV1_9STAP</name>
<dbReference type="AlphaFoldDB" id="A0A921GZV1"/>
<dbReference type="PANTHER" id="PTHR47751:SF2">
    <property type="entry name" value="DLTD N-TERMINAL DOMAIN PROTEIN (AFU_ORTHOLOGUE AFUA_8G00380)-RELATED"/>
    <property type="match status" value="1"/>
</dbReference>